<name>A0ABR4M1P5_9EURO</name>
<accession>A0ABR4M1P5</accession>
<dbReference type="EMBL" id="JBFXLQ010000005">
    <property type="protein sequence ID" value="KAL2870714.1"/>
    <property type="molecule type" value="Genomic_DNA"/>
</dbReference>
<evidence type="ECO:0000313" key="2">
    <source>
        <dbReference type="Proteomes" id="UP001610432"/>
    </source>
</evidence>
<dbReference type="Proteomes" id="UP001610432">
    <property type="component" value="Unassembled WGS sequence"/>
</dbReference>
<comment type="caution">
    <text evidence="1">The sequence shown here is derived from an EMBL/GenBank/DDBJ whole genome shotgun (WGS) entry which is preliminary data.</text>
</comment>
<protein>
    <submittedName>
        <fullName evidence="1">Uncharacterized protein</fullName>
    </submittedName>
</protein>
<organism evidence="1 2">
    <name type="scientific">Aspergillus lucknowensis</name>
    <dbReference type="NCBI Taxonomy" id="176173"/>
    <lineage>
        <taxon>Eukaryota</taxon>
        <taxon>Fungi</taxon>
        <taxon>Dikarya</taxon>
        <taxon>Ascomycota</taxon>
        <taxon>Pezizomycotina</taxon>
        <taxon>Eurotiomycetes</taxon>
        <taxon>Eurotiomycetidae</taxon>
        <taxon>Eurotiales</taxon>
        <taxon>Aspergillaceae</taxon>
        <taxon>Aspergillus</taxon>
        <taxon>Aspergillus subgen. Nidulantes</taxon>
    </lineage>
</organism>
<reference evidence="1 2" key="1">
    <citation type="submission" date="2024-07" db="EMBL/GenBank/DDBJ databases">
        <title>Section-level genome sequencing and comparative genomics of Aspergillus sections Usti and Cavernicolus.</title>
        <authorList>
            <consortium name="Lawrence Berkeley National Laboratory"/>
            <person name="Nybo J.L."/>
            <person name="Vesth T.C."/>
            <person name="Theobald S."/>
            <person name="Frisvad J.C."/>
            <person name="Larsen T.O."/>
            <person name="Kjaerboelling I."/>
            <person name="Rothschild-Mancinelli K."/>
            <person name="Lyhne E.K."/>
            <person name="Kogle M.E."/>
            <person name="Barry K."/>
            <person name="Clum A."/>
            <person name="Na H."/>
            <person name="Ledsgaard L."/>
            <person name="Lin J."/>
            <person name="Lipzen A."/>
            <person name="Kuo A."/>
            <person name="Riley R."/>
            <person name="Mondo S."/>
            <person name="Labutti K."/>
            <person name="Haridas S."/>
            <person name="Pangalinan J."/>
            <person name="Salamov A.A."/>
            <person name="Simmons B.A."/>
            <person name="Magnuson J.K."/>
            <person name="Chen J."/>
            <person name="Drula E."/>
            <person name="Henrissat B."/>
            <person name="Wiebenga A."/>
            <person name="Lubbers R.J."/>
            <person name="Gomes A.C."/>
            <person name="Macurrencykelacurrency M.R."/>
            <person name="Stajich J."/>
            <person name="Grigoriev I.V."/>
            <person name="Mortensen U.H."/>
            <person name="De Vries R.P."/>
            <person name="Baker S.E."/>
            <person name="Andersen M.R."/>
        </authorList>
    </citation>
    <scope>NUCLEOTIDE SEQUENCE [LARGE SCALE GENOMIC DNA]</scope>
    <source>
        <strain evidence="1 2">CBS 449.75</strain>
    </source>
</reference>
<dbReference type="GeneID" id="98141254"/>
<gene>
    <name evidence="1" type="ORF">BJX67DRAFT_245818</name>
</gene>
<proteinExistence type="predicted"/>
<keyword evidence="2" id="KW-1185">Reference proteome</keyword>
<evidence type="ECO:0000313" key="1">
    <source>
        <dbReference type="EMBL" id="KAL2870714.1"/>
    </source>
</evidence>
<sequence length="193" mass="21467">MMQLGHSPGRFLCVGECSSCFPRAFSCGEGPPGSRSRTWSLSVLARAEFDGRKTRHDDQGAERVPSRLIRGFDQHQHWGFPACGGLDGWIEFLDPMMHTSCCLARDTSSCRYSEGVFTPLPSTPCKKDPKPEDPCWRYLETEGEECQAPRVPANIGWLSSKLLQDSACTATMQHRCRNLMGLEVINVSNNAEP</sequence>
<dbReference type="RefSeq" id="XP_070889693.1">
    <property type="nucleotide sequence ID" value="XM_071026182.1"/>
</dbReference>